<sequence>MGFIALLLPLLLIGAAVAFATRRRAGDPVPGQAQQSYDAAADAGAEAHRWVELLGGSLSTLDAGGNLAARQALADAGERHRAAQGQLATAYSPAQYALVTQTAVEGLHHVRTARTALGLDAGPALPTTGLGGGQVTVGGQTYTAAAQPGAANPYYHPGGVVGGRTVPGGWYSAPWWKTALVAGAAGVGGMLLADALFDGFHHHGPGPGGPGGFGFGGFGGPGPF</sequence>
<reference evidence="2" key="1">
    <citation type="journal article" date="2019" name="Int. J. Syst. Evol. Microbiol.">
        <title>The Global Catalogue of Microorganisms (GCM) 10K type strain sequencing project: providing services to taxonomists for standard genome sequencing and annotation.</title>
        <authorList>
            <consortium name="The Broad Institute Genomics Platform"/>
            <consortium name="The Broad Institute Genome Sequencing Center for Infectious Disease"/>
            <person name="Wu L."/>
            <person name="Ma J."/>
        </authorList>
    </citation>
    <scope>NUCLEOTIDE SEQUENCE [LARGE SCALE GENOMIC DNA]</scope>
    <source>
        <strain evidence="2">JCM 17138</strain>
    </source>
</reference>
<evidence type="ECO:0008006" key="3">
    <source>
        <dbReference type="Google" id="ProtNLM"/>
    </source>
</evidence>
<gene>
    <name evidence="1" type="ORF">GCM10022403_068870</name>
</gene>
<name>A0ABP7ISC6_9ACTN</name>
<accession>A0ABP7ISC6</accession>
<protein>
    <recommendedName>
        <fullName evidence="3">DUF1542 domain-containing protein</fullName>
    </recommendedName>
</protein>
<organism evidence="1 2">
    <name type="scientific">Streptomyces coacervatus</name>
    <dbReference type="NCBI Taxonomy" id="647381"/>
    <lineage>
        <taxon>Bacteria</taxon>
        <taxon>Bacillati</taxon>
        <taxon>Actinomycetota</taxon>
        <taxon>Actinomycetes</taxon>
        <taxon>Kitasatosporales</taxon>
        <taxon>Streptomycetaceae</taxon>
        <taxon>Streptomyces</taxon>
    </lineage>
</organism>
<comment type="caution">
    <text evidence="1">The sequence shown here is derived from an EMBL/GenBank/DDBJ whole genome shotgun (WGS) entry which is preliminary data.</text>
</comment>
<dbReference type="EMBL" id="BAABDE010000025">
    <property type="protein sequence ID" value="GAA3825731.1"/>
    <property type="molecule type" value="Genomic_DNA"/>
</dbReference>
<dbReference type="Proteomes" id="UP001501009">
    <property type="component" value="Unassembled WGS sequence"/>
</dbReference>
<dbReference type="RefSeq" id="WP_275772951.1">
    <property type="nucleotide sequence ID" value="NZ_BAABDE010000025.1"/>
</dbReference>
<proteinExistence type="predicted"/>
<evidence type="ECO:0000313" key="2">
    <source>
        <dbReference type="Proteomes" id="UP001501009"/>
    </source>
</evidence>
<keyword evidence="2" id="KW-1185">Reference proteome</keyword>
<evidence type="ECO:0000313" key="1">
    <source>
        <dbReference type="EMBL" id="GAA3825731.1"/>
    </source>
</evidence>